<dbReference type="EMBL" id="JADCKQ010000019">
    <property type="protein sequence ID" value="MBI1495402.1"/>
    <property type="molecule type" value="Genomic_DNA"/>
</dbReference>
<dbReference type="Proteomes" id="UP000640583">
    <property type="component" value="Unassembled WGS sequence"/>
</dbReference>
<evidence type="ECO:0000313" key="1">
    <source>
        <dbReference type="EMBL" id="MBI1495402.1"/>
    </source>
</evidence>
<gene>
    <name evidence="1" type="ORF">H1D41_17300</name>
</gene>
<protein>
    <submittedName>
        <fullName evidence="1">Uncharacterized protein</fullName>
    </submittedName>
</protein>
<keyword evidence="2" id="KW-1185">Reference proteome</keyword>
<evidence type="ECO:0000313" key="2">
    <source>
        <dbReference type="Proteomes" id="UP000640583"/>
    </source>
</evidence>
<proteinExistence type="predicted"/>
<dbReference type="RefSeq" id="WP_228850104.1">
    <property type="nucleotide sequence ID" value="NZ_JADCKQ010000019.1"/>
</dbReference>
<dbReference type="AlphaFoldDB" id="A0A8J7IFX5"/>
<accession>A0A8J7IFX5</accession>
<comment type="caution">
    <text evidence="1">The sequence shown here is derived from an EMBL/GenBank/DDBJ whole genome shotgun (WGS) entry which is preliminary data.</text>
</comment>
<reference evidence="1" key="1">
    <citation type="submission" date="2020-10" db="EMBL/GenBank/DDBJ databases">
        <title>Paenihalocynthiibacter styelae gen. nov., sp. nov., isolated from stalked sea squirt Styela clava.</title>
        <authorList>
            <person name="Kim Y.-O."/>
            <person name="Yoon J.-H."/>
        </authorList>
    </citation>
    <scope>NUCLEOTIDE SEQUENCE</scope>
    <source>
        <strain evidence="1">MYP1-1</strain>
    </source>
</reference>
<organism evidence="1 2">
    <name type="scientific">Halocynthiibacter styelae</name>
    <dbReference type="NCBI Taxonomy" id="2761955"/>
    <lineage>
        <taxon>Bacteria</taxon>
        <taxon>Pseudomonadati</taxon>
        <taxon>Pseudomonadota</taxon>
        <taxon>Alphaproteobacteria</taxon>
        <taxon>Rhodobacterales</taxon>
        <taxon>Paracoccaceae</taxon>
        <taxon>Halocynthiibacter</taxon>
    </lineage>
</organism>
<name>A0A8J7IFX5_9RHOB</name>
<sequence length="72" mass="8070">MPEKKDQGGAPQKYEYEVVSSFWDGPHYREAGKKTVFKTADEAKYFTPHILRLKDAAQPAAGDLQKKTKGKG</sequence>